<dbReference type="InterPro" id="IPR011991">
    <property type="entry name" value="ArsR-like_HTH"/>
</dbReference>
<name>A0ABX1RBE1_9PSEU</name>
<accession>A0ABX1RBE1</accession>
<protein>
    <submittedName>
        <fullName evidence="2">Winged helix-turn-helix transcriptional regulator</fullName>
    </submittedName>
</protein>
<feature type="domain" description="HTH marR-type" evidence="1">
    <location>
        <begin position="13"/>
        <end position="142"/>
    </location>
</feature>
<dbReference type="CDD" id="cd00090">
    <property type="entry name" value="HTH_ARSR"/>
    <property type="match status" value="1"/>
</dbReference>
<dbReference type="PANTHER" id="PTHR33164">
    <property type="entry name" value="TRANSCRIPTIONAL REGULATOR, MARR FAMILY"/>
    <property type="match status" value="1"/>
</dbReference>
<dbReference type="SMART" id="SM00347">
    <property type="entry name" value="HTH_MARR"/>
    <property type="match status" value="1"/>
</dbReference>
<evidence type="ECO:0000259" key="1">
    <source>
        <dbReference type="PROSITE" id="PS50995"/>
    </source>
</evidence>
<proteinExistence type="predicted"/>
<comment type="caution">
    <text evidence="2">The sequence shown here is derived from an EMBL/GenBank/DDBJ whole genome shotgun (WGS) entry which is preliminary data.</text>
</comment>
<dbReference type="Gene3D" id="1.10.10.10">
    <property type="entry name" value="Winged helix-like DNA-binding domain superfamily/Winged helix DNA-binding domain"/>
    <property type="match status" value="1"/>
</dbReference>
<reference evidence="2 3" key="1">
    <citation type="submission" date="2020-04" db="EMBL/GenBank/DDBJ databases">
        <authorList>
            <person name="Klaysubun C."/>
            <person name="Duangmal K."/>
            <person name="Lipun K."/>
        </authorList>
    </citation>
    <scope>NUCLEOTIDE SEQUENCE [LARGE SCALE GENOMIC DNA]</scope>
    <source>
        <strain evidence="2 3">JCM 11839</strain>
    </source>
</reference>
<sequence length="152" mass="16824">MTLLTSDPVGEVERELTVFLRRTLESVWSRGYGAGPVDRYTYPVLVLLAERGPLGLGELAARLGLTKPTMSRHVARLAGATLVTTRPDRRDTRAVTVVLTPEGADRVERVREVRRRTLATVLANWSEADSEALAHLLGRLNADLDRHRDDSA</sequence>
<dbReference type="InterPro" id="IPR000835">
    <property type="entry name" value="HTH_MarR-typ"/>
</dbReference>
<dbReference type="PANTHER" id="PTHR33164:SF57">
    <property type="entry name" value="MARR-FAMILY TRANSCRIPTIONAL REGULATOR"/>
    <property type="match status" value="1"/>
</dbReference>
<dbReference type="PROSITE" id="PS50995">
    <property type="entry name" value="HTH_MARR_2"/>
    <property type="match status" value="1"/>
</dbReference>
<dbReference type="Pfam" id="PF12802">
    <property type="entry name" value="MarR_2"/>
    <property type="match status" value="1"/>
</dbReference>
<gene>
    <name evidence="2" type="ORF">HF577_11460</name>
</gene>
<dbReference type="InterPro" id="IPR036390">
    <property type="entry name" value="WH_DNA-bd_sf"/>
</dbReference>
<dbReference type="RefSeq" id="WP_169395774.1">
    <property type="nucleotide sequence ID" value="NZ_BAAAJH010000032.1"/>
</dbReference>
<organism evidence="2 3">
    <name type="scientific">Pseudonocardia xinjiangensis</name>
    <dbReference type="NCBI Taxonomy" id="75289"/>
    <lineage>
        <taxon>Bacteria</taxon>
        <taxon>Bacillati</taxon>
        <taxon>Actinomycetota</taxon>
        <taxon>Actinomycetes</taxon>
        <taxon>Pseudonocardiales</taxon>
        <taxon>Pseudonocardiaceae</taxon>
        <taxon>Pseudonocardia</taxon>
    </lineage>
</organism>
<evidence type="ECO:0000313" key="3">
    <source>
        <dbReference type="Proteomes" id="UP001296706"/>
    </source>
</evidence>
<evidence type="ECO:0000313" key="2">
    <source>
        <dbReference type="EMBL" id="NMH77700.1"/>
    </source>
</evidence>
<dbReference type="Proteomes" id="UP001296706">
    <property type="component" value="Unassembled WGS sequence"/>
</dbReference>
<dbReference type="InterPro" id="IPR039422">
    <property type="entry name" value="MarR/SlyA-like"/>
</dbReference>
<dbReference type="EMBL" id="JAAXKY010000028">
    <property type="protein sequence ID" value="NMH77700.1"/>
    <property type="molecule type" value="Genomic_DNA"/>
</dbReference>
<dbReference type="InterPro" id="IPR036388">
    <property type="entry name" value="WH-like_DNA-bd_sf"/>
</dbReference>
<keyword evidence="3" id="KW-1185">Reference proteome</keyword>
<dbReference type="SUPFAM" id="SSF46785">
    <property type="entry name" value="Winged helix' DNA-binding domain"/>
    <property type="match status" value="1"/>
</dbReference>